<evidence type="ECO:0000313" key="3">
    <source>
        <dbReference type="Proteomes" id="UP000253426"/>
    </source>
</evidence>
<keyword evidence="1" id="KW-0812">Transmembrane</keyword>
<evidence type="ECO:0000313" key="2">
    <source>
        <dbReference type="EMBL" id="RBP44228.1"/>
    </source>
</evidence>
<name>A0A366HM53_9BACT</name>
<feature type="transmembrane region" description="Helical" evidence="1">
    <location>
        <begin position="7"/>
        <end position="28"/>
    </location>
</feature>
<dbReference type="EMBL" id="QNRR01000004">
    <property type="protein sequence ID" value="RBP44228.1"/>
    <property type="molecule type" value="Genomic_DNA"/>
</dbReference>
<keyword evidence="3" id="KW-1185">Reference proteome</keyword>
<proteinExistence type="predicted"/>
<keyword evidence="1" id="KW-1133">Transmembrane helix</keyword>
<gene>
    <name evidence="2" type="ORF">DES53_10447</name>
</gene>
<sequence>MNTTRRAITIARIVFYTVVTGMLIYHVAEAFSRDPLTFRIESITIEKDGKHLMHYEIRNESWFPIELDRGGGDLCLPGFHRFARRGDWNGVPFARLGPGYIGSTYLMKAGESIKGTEPIPLRLRPEQPVPNWCDGLCFQYAWQPRIVRQLGILLRKPLSLRFMPQKLRDPFEVFYIERECRIPVQLPKAVPRS</sequence>
<accession>A0A366HM53</accession>
<dbReference type="RefSeq" id="WP_147263381.1">
    <property type="nucleotide sequence ID" value="NZ_QNRR01000004.1"/>
</dbReference>
<evidence type="ECO:0000256" key="1">
    <source>
        <dbReference type="SAM" id="Phobius"/>
    </source>
</evidence>
<dbReference type="Proteomes" id="UP000253426">
    <property type="component" value="Unassembled WGS sequence"/>
</dbReference>
<dbReference type="AlphaFoldDB" id="A0A366HM53"/>
<comment type="caution">
    <text evidence="2">The sequence shown here is derived from an EMBL/GenBank/DDBJ whole genome shotgun (WGS) entry which is preliminary data.</text>
</comment>
<reference evidence="2 3" key="1">
    <citation type="submission" date="2018-06" db="EMBL/GenBank/DDBJ databases">
        <title>Genomic Encyclopedia of Type Strains, Phase IV (KMG-IV): sequencing the most valuable type-strain genomes for metagenomic binning, comparative biology and taxonomic classification.</title>
        <authorList>
            <person name="Goeker M."/>
        </authorList>
    </citation>
    <scope>NUCLEOTIDE SEQUENCE [LARGE SCALE GENOMIC DNA]</scope>
    <source>
        <strain evidence="2 3">DSM 25532</strain>
    </source>
</reference>
<organism evidence="2 3">
    <name type="scientific">Roseimicrobium gellanilyticum</name>
    <dbReference type="NCBI Taxonomy" id="748857"/>
    <lineage>
        <taxon>Bacteria</taxon>
        <taxon>Pseudomonadati</taxon>
        <taxon>Verrucomicrobiota</taxon>
        <taxon>Verrucomicrobiia</taxon>
        <taxon>Verrucomicrobiales</taxon>
        <taxon>Verrucomicrobiaceae</taxon>
        <taxon>Roseimicrobium</taxon>
    </lineage>
</organism>
<keyword evidence="1" id="KW-0472">Membrane</keyword>
<protein>
    <submittedName>
        <fullName evidence="2">Uncharacterized protein</fullName>
    </submittedName>
</protein>